<dbReference type="SUPFAM" id="SSF56808">
    <property type="entry name" value="Ribosomal protein L1"/>
    <property type="match status" value="1"/>
</dbReference>
<protein>
    <submittedName>
        <fullName evidence="1">Subunit of U3-containing 90S preribosome complex</fullName>
    </submittedName>
</protein>
<dbReference type="InterPro" id="IPR028364">
    <property type="entry name" value="Ribosomal_uL1/biogenesis"/>
</dbReference>
<dbReference type="EMBL" id="PUHR01000102">
    <property type="protein sequence ID" value="KAG0666820.1"/>
    <property type="molecule type" value="Genomic_DNA"/>
</dbReference>
<dbReference type="InterPro" id="IPR023674">
    <property type="entry name" value="Ribosomal_uL1-like"/>
</dbReference>
<organism evidence="1 2">
    <name type="scientific">Maudiozyma exigua</name>
    <name type="common">Yeast</name>
    <name type="synonym">Kazachstania exigua</name>
    <dbReference type="NCBI Taxonomy" id="34358"/>
    <lineage>
        <taxon>Eukaryota</taxon>
        <taxon>Fungi</taxon>
        <taxon>Dikarya</taxon>
        <taxon>Ascomycota</taxon>
        <taxon>Saccharomycotina</taxon>
        <taxon>Saccharomycetes</taxon>
        <taxon>Saccharomycetales</taxon>
        <taxon>Saccharomycetaceae</taxon>
        <taxon>Maudiozyma</taxon>
    </lineage>
</organism>
<accession>A0A9P7B8Q0</accession>
<dbReference type="Pfam" id="PF00687">
    <property type="entry name" value="Ribosomal_L1"/>
    <property type="match status" value="1"/>
</dbReference>
<proteinExistence type="predicted"/>
<dbReference type="OrthoDB" id="10251727at2759"/>
<name>A0A9P7B8Q0_MAUEX</name>
<evidence type="ECO:0000313" key="2">
    <source>
        <dbReference type="Proteomes" id="UP000750334"/>
    </source>
</evidence>
<gene>
    <name evidence="1" type="primary">UTP30</name>
    <name evidence="1" type="ORF">C6P45_000192</name>
</gene>
<dbReference type="Proteomes" id="UP000750334">
    <property type="component" value="Unassembled WGS sequence"/>
</dbReference>
<evidence type="ECO:0000313" key="1">
    <source>
        <dbReference type="EMBL" id="KAG0666820.1"/>
    </source>
</evidence>
<reference evidence="1 2" key="1">
    <citation type="submission" date="2020-11" db="EMBL/GenBank/DDBJ databases">
        <title>Kefir isolates.</title>
        <authorList>
            <person name="Marcisauskas S."/>
            <person name="Kim Y."/>
            <person name="Blasche S."/>
        </authorList>
    </citation>
    <scope>NUCLEOTIDE SEQUENCE [LARGE SCALE GENOMIC DNA]</scope>
    <source>
        <strain evidence="1 2">OG2</strain>
    </source>
</reference>
<comment type="caution">
    <text evidence="1">The sequence shown here is derived from an EMBL/GenBank/DDBJ whole genome shotgun (WGS) entry which is preliminary data.</text>
</comment>
<dbReference type="AlphaFoldDB" id="A0A9P7B8Q0"/>
<sequence>MSSTINLAEDDLSRKALESLIATCQQDPKLASDKDIQIVINTTKKMGIPKDYVPRIIPLQFCKLNKPRDLRILLITKDPSTIYRDAITKDEPVNELIKEIITVKNLKRRFRGAKLNELYSEFDLIVADYRVHHLLPKVLGTRFFHGSKKLPFMIRMSKQLKVKRQKMIEECDTSYIRAQLKSICKNAHYLPNEDNCLNVKIGQINKQTVDEMIYNVIDIISFLTDKSRKPQGGCIKGGIESIYVKTSNSTSLPLYIKEKQITANYDDDDEDDWKL</sequence>
<keyword evidence="2" id="KW-1185">Reference proteome</keyword>